<dbReference type="PANTHER" id="PTHR11413:SF116">
    <property type="entry name" value="MULTICYSTATIN"/>
    <property type="match status" value="1"/>
</dbReference>
<protein>
    <recommendedName>
        <fullName evidence="3">Cysteine proteinase inhibitor</fullName>
    </recommendedName>
</protein>
<comment type="similarity">
    <text evidence="3">Belongs to the cystatin family. Phytocystatin subfamily.</text>
</comment>
<accession>A0AAW2W5J4</accession>
<evidence type="ECO:0000313" key="5">
    <source>
        <dbReference type="EMBL" id="KAL0437142.1"/>
    </source>
</evidence>
<dbReference type="InterPro" id="IPR046350">
    <property type="entry name" value="Cystatin_sf"/>
</dbReference>
<dbReference type="SUPFAM" id="SSF54403">
    <property type="entry name" value="Cystatin/monellin"/>
    <property type="match status" value="3"/>
</dbReference>
<dbReference type="Pfam" id="PF16845">
    <property type="entry name" value="SQAPI"/>
    <property type="match status" value="3"/>
</dbReference>
<dbReference type="InterPro" id="IPR000010">
    <property type="entry name" value="Cystatin_dom"/>
</dbReference>
<feature type="domain" description="Cystatin" evidence="4">
    <location>
        <begin position="178"/>
        <end position="264"/>
    </location>
</feature>
<feature type="domain" description="Cystatin" evidence="4">
    <location>
        <begin position="1"/>
        <end position="89"/>
    </location>
</feature>
<organism evidence="5">
    <name type="scientific">Sesamum radiatum</name>
    <name type="common">Black benniseed</name>
    <dbReference type="NCBI Taxonomy" id="300843"/>
    <lineage>
        <taxon>Eukaryota</taxon>
        <taxon>Viridiplantae</taxon>
        <taxon>Streptophyta</taxon>
        <taxon>Embryophyta</taxon>
        <taxon>Tracheophyta</taxon>
        <taxon>Spermatophyta</taxon>
        <taxon>Magnoliopsida</taxon>
        <taxon>eudicotyledons</taxon>
        <taxon>Gunneridae</taxon>
        <taxon>Pentapetalae</taxon>
        <taxon>asterids</taxon>
        <taxon>lamiids</taxon>
        <taxon>Lamiales</taxon>
        <taxon>Pedaliaceae</taxon>
        <taxon>Sesamum</taxon>
    </lineage>
</organism>
<reference evidence="5" key="2">
    <citation type="journal article" date="2024" name="Plant">
        <title>Genomic evolution and insights into agronomic trait innovations of Sesamum species.</title>
        <authorList>
            <person name="Miao H."/>
            <person name="Wang L."/>
            <person name="Qu L."/>
            <person name="Liu H."/>
            <person name="Sun Y."/>
            <person name="Le M."/>
            <person name="Wang Q."/>
            <person name="Wei S."/>
            <person name="Zheng Y."/>
            <person name="Lin W."/>
            <person name="Duan Y."/>
            <person name="Cao H."/>
            <person name="Xiong S."/>
            <person name="Wang X."/>
            <person name="Wei L."/>
            <person name="Li C."/>
            <person name="Ma Q."/>
            <person name="Ju M."/>
            <person name="Zhao R."/>
            <person name="Li G."/>
            <person name="Mu C."/>
            <person name="Tian Q."/>
            <person name="Mei H."/>
            <person name="Zhang T."/>
            <person name="Gao T."/>
            <person name="Zhang H."/>
        </authorList>
    </citation>
    <scope>NUCLEOTIDE SEQUENCE</scope>
    <source>
        <strain evidence="5">G02</strain>
    </source>
</reference>
<dbReference type="EMBL" id="JACGWJ010000002">
    <property type="protein sequence ID" value="KAL0437142.1"/>
    <property type="molecule type" value="Genomic_DNA"/>
</dbReference>
<comment type="caution">
    <text evidence="5">The sequence shown here is derived from an EMBL/GenBank/DDBJ whole genome shotgun (WGS) entry which is preliminary data.</text>
</comment>
<evidence type="ECO:0000259" key="4">
    <source>
        <dbReference type="SMART" id="SM00043"/>
    </source>
</evidence>
<gene>
    <name evidence="5" type="ORF">Sradi_0422100</name>
</gene>
<dbReference type="CDD" id="cd00042">
    <property type="entry name" value="CY"/>
    <property type="match status" value="3"/>
</dbReference>
<name>A0AAW2W5J4_SESRA</name>
<keyword evidence="1 3" id="KW-0646">Protease inhibitor</keyword>
<evidence type="ECO:0000256" key="3">
    <source>
        <dbReference type="RuleBase" id="RU362130"/>
    </source>
</evidence>
<dbReference type="PANTHER" id="PTHR11413">
    <property type="entry name" value="CYSTATIN FAMILY MEMBER"/>
    <property type="match status" value="1"/>
</dbReference>
<dbReference type="AlphaFoldDB" id="A0AAW2W5J4"/>
<proteinExistence type="inferred from homology"/>
<evidence type="ECO:0000256" key="1">
    <source>
        <dbReference type="ARBA" id="ARBA00022690"/>
    </source>
</evidence>
<dbReference type="GO" id="GO:0004869">
    <property type="term" value="F:cysteine-type endopeptidase inhibitor activity"/>
    <property type="evidence" value="ECO:0007669"/>
    <property type="project" value="UniProtKB-KW"/>
</dbReference>
<sequence>MVKTGAPIPVEVTPEIIALGRFAVDEYNKKECTRLEFKNVLSAERQLVDGFNYFLTLEAANEGKDINTYEATVYVSWENNAKLTEFNIFKGRPGGAYPIEVTPKVNDLGRFAVHEHNKKERTLLAFKKVLSAERQLVKGYNYYLTLEAANESEKVHLYEATVFVSGEKELTEFKLLKPTPGGAYPIEVTPKVNDLGRFAVHEHNKKECTNLKFKKVWGALEQEVEGFNYYLALEAADGGENNVYEAKVYESLKNVKELLEFKLVAPA</sequence>
<feature type="domain" description="Cystatin" evidence="4">
    <location>
        <begin position="91"/>
        <end position="176"/>
    </location>
</feature>
<dbReference type="SMART" id="SM00043">
    <property type="entry name" value="CY"/>
    <property type="match status" value="3"/>
</dbReference>
<reference evidence="5" key="1">
    <citation type="submission" date="2020-06" db="EMBL/GenBank/DDBJ databases">
        <authorList>
            <person name="Li T."/>
            <person name="Hu X."/>
            <person name="Zhang T."/>
            <person name="Song X."/>
            <person name="Zhang H."/>
            <person name="Dai N."/>
            <person name="Sheng W."/>
            <person name="Hou X."/>
            <person name="Wei L."/>
        </authorList>
    </citation>
    <scope>NUCLEOTIDE SEQUENCE</scope>
    <source>
        <strain evidence="5">G02</strain>
        <tissue evidence="5">Leaf</tissue>
    </source>
</reference>
<keyword evidence="2 3" id="KW-0789">Thiol protease inhibitor</keyword>
<evidence type="ECO:0000256" key="2">
    <source>
        <dbReference type="ARBA" id="ARBA00022704"/>
    </source>
</evidence>
<dbReference type="Gene3D" id="3.10.450.10">
    <property type="match status" value="3"/>
</dbReference>
<dbReference type="InterPro" id="IPR027214">
    <property type="entry name" value="Cystatin"/>
</dbReference>